<protein>
    <recommendedName>
        <fullName evidence="1 12">GTP 3',8-cyclase</fullName>
        <ecNumber evidence="1 12">4.1.99.22</ecNumber>
    </recommendedName>
    <alternativeName>
        <fullName evidence="12">Molybdenum cofactor biosynthesis protein A</fullName>
    </alternativeName>
</protein>
<evidence type="ECO:0000256" key="4">
    <source>
        <dbReference type="ARBA" id="ARBA00022723"/>
    </source>
</evidence>
<dbReference type="SFLD" id="SFLDG01383">
    <property type="entry name" value="cyclic_pyranopterin_phosphate"/>
    <property type="match status" value="1"/>
</dbReference>
<dbReference type="UniPathway" id="UPA00344"/>
<dbReference type="InterPro" id="IPR013785">
    <property type="entry name" value="Aldolase_TIM"/>
</dbReference>
<dbReference type="InterPro" id="IPR000385">
    <property type="entry name" value="MoaA_NifB_PqqE_Fe-S-bd_CS"/>
</dbReference>
<name>A0A2Z4U9G7_9FIRM</name>
<dbReference type="Proteomes" id="UP000250003">
    <property type="component" value="Chromosome"/>
</dbReference>
<keyword evidence="7 12" id="KW-0411">Iron-sulfur</keyword>
<evidence type="ECO:0000256" key="3">
    <source>
        <dbReference type="ARBA" id="ARBA00022691"/>
    </source>
</evidence>
<dbReference type="InterPro" id="IPR010505">
    <property type="entry name" value="MoaA_twitch"/>
</dbReference>
<feature type="binding site" evidence="12">
    <location>
        <position position="187"/>
    </location>
    <ligand>
        <name>S-adenosyl-L-methionine</name>
        <dbReference type="ChEBI" id="CHEBI:59789"/>
    </ligand>
</feature>
<feature type="binding site" evidence="12">
    <location>
        <position position="26"/>
    </location>
    <ligand>
        <name>S-adenosyl-L-methionine</name>
        <dbReference type="ChEBI" id="CHEBI:59789"/>
    </ligand>
</feature>
<evidence type="ECO:0000256" key="2">
    <source>
        <dbReference type="ARBA" id="ARBA00022485"/>
    </source>
</evidence>
<evidence type="ECO:0000256" key="10">
    <source>
        <dbReference type="ARBA" id="ARBA00023239"/>
    </source>
</evidence>
<dbReference type="SFLD" id="SFLDG01067">
    <property type="entry name" value="SPASM/twitch_domain_containing"/>
    <property type="match status" value="1"/>
</dbReference>
<dbReference type="GO" id="GO:0061798">
    <property type="term" value="F:GTP 3',8'-cyclase activity"/>
    <property type="evidence" value="ECO:0007669"/>
    <property type="project" value="UniProtKB-UniRule"/>
</dbReference>
<keyword evidence="6 12" id="KW-0408">Iron</keyword>
<dbReference type="GO" id="GO:1904047">
    <property type="term" value="F:S-adenosyl-L-methionine binding"/>
    <property type="evidence" value="ECO:0007669"/>
    <property type="project" value="UniProtKB-UniRule"/>
</dbReference>
<evidence type="ECO:0000313" key="14">
    <source>
        <dbReference type="EMBL" id="AWY97514.1"/>
    </source>
</evidence>
<dbReference type="CDD" id="cd01335">
    <property type="entry name" value="Radical_SAM"/>
    <property type="match status" value="1"/>
</dbReference>
<dbReference type="SFLD" id="SFLDG01386">
    <property type="entry name" value="main_SPASM_domain-containing"/>
    <property type="match status" value="1"/>
</dbReference>
<feature type="domain" description="Radical SAM core" evidence="13">
    <location>
        <begin position="4"/>
        <end position="216"/>
    </location>
</feature>
<dbReference type="CDD" id="cd21117">
    <property type="entry name" value="Twitch_MoaA"/>
    <property type="match status" value="1"/>
</dbReference>
<evidence type="ECO:0000256" key="9">
    <source>
        <dbReference type="ARBA" id="ARBA00023150"/>
    </source>
</evidence>
<dbReference type="EMBL" id="CP030280">
    <property type="protein sequence ID" value="AWY97514.1"/>
    <property type="molecule type" value="Genomic_DNA"/>
</dbReference>
<evidence type="ECO:0000259" key="13">
    <source>
        <dbReference type="PROSITE" id="PS51918"/>
    </source>
</evidence>
<comment type="subunit">
    <text evidence="12">Monomer and homodimer.</text>
</comment>
<comment type="catalytic activity">
    <reaction evidence="11 12">
        <text>GTP + AH2 + S-adenosyl-L-methionine = (8S)-3',8-cyclo-7,8-dihydroguanosine 5'-triphosphate + 5'-deoxyadenosine + L-methionine + A + H(+)</text>
        <dbReference type="Rhea" id="RHEA:49576"/>
        <dbReference type="ChEBI" id="CHEBI:13193"/>
        <dbReference type="ChEBI" id="CHEBI:15378"/>
        <dbReference type="ChEBI" id="CHEBI:17319"/>
        <dbReference type="ChEBI" id="CHEBI:17499"/>
        <dbReference type="ChEBI" id="CHEBI:37565"/>
        <dbReference type="ChEBI" id="CHEBI:57844"/>
        <dbReference type="ChEBI" id="CHEBI:59789"/>
        <dbReference type="ChEBI" id="CHEBI:131766"/>
        <dbReference type="EC" id="4.1.99.22"/>
    </reaction>
</comment>
<keyword evidence="4 12" id="KW-0479">Metal-binding</keyword>
<feature type="binding site" evidence="12">
    <location>
        <position position="252"/>
    </location>
    <ligand>
        <name>[4Fe-4S] cluster</name>
        <dbReference type="ChEBI" id="CHEBI:49883"/>
        <label>2</label>
        <note>4Fe-4S-substrate</note>
    </ligand>
</feature>
<keyword evidence="15" id="KW-1185">Reference proteome</keyword>
<feature type="binding site" evidence="12">
    <location>
        <position position="117"/>
    </location>
    <ligand>
        <name>S-adenosyl-L-methionine</name>
        <dbReference type="ChEBI" id="CHEBI:59789"/>
    </ligand>
</feature>
<dbReference type="InterPro" id="IPR006638">
    <property type="entry name" value="Elp3/MiaA/NifB-like_rSAM"/>
</dbReference>
<evidence type="ECO:0000256" key="6">
    <source>
        <dbReference type="ARBA" id="ARBA00023004"/>
    </source>
</evidence>
<evidence type="ECO:0000313" key="15">
    <source>
        <dbReference type="Proteomes" id="UP000250003"/>
    </source>
</evidence>
<keyword evidence="2 12" id="KW-0004">4Fe-4S</keyword>
<sequence>MTDGFGRTVDYMRISITDRCNLRCSYCMPKEPCWLPKEELLKREEILEICRCGEKLGIRKIKVTGGEPLMRGDCAELIREIKSLPGIEKVTLTTNGVLLAKKAQELYEAGIDGVNVSLDTLDRNTYQEMTGFDRLSQVLEGLEVMGNLPVPLKTNTVLMPGVNEEAWKELALLAKKQSIDVRFIEKMPLGEEKGAEGISNLRLLEDMQKLFGKAAKDSRVHGNGPAVYYRFPGFQGSIGFISAIHGKFCADCNRLRLTAEGLVKPCLCYQDSISLKEAVREENREEIGKLLKKAIEEKPLSHCFEHTEQVTEQRDMWKIGG</sequence>
<dbReference type="GO" id="GO:0006777">
    <property type="term" value="P:Mo-molybdopterin cofactor biosynthetic process"/>
    <property type="evidence" value="ECO:0007669"/>
    <property type="project" value="UniProtKB-UniRule"/>
</dbReference>
<dbReference type="PANTHER" id="PTHR22960">
    <property type="entry name" value="MOLYBDOPTERIN COFACTOR SYNTHESIS PROTEIN A"/>
    <property type="match status" value="1"/>
</dbReference>
<dbReference type="InterPro" id="IPR007197">
    <property type="entry name" value="rSAM"/>
</dbReference>
<dbReference type="AlphaFoldDB" id="A0A2Z4U9G7"/>
<dbReference type="KEGG" id="blau:DQQ01_04410"/>
<feature type="binding site" evidence="12">
    <location>
        <position position="266"/>
    </location>
    <ligand>
        <name>[4Fe-4S] cluster</name>
        <dbReference type="ChEBI" id="CHEBI:49883"/>
        <label>2</label>
        <note>4Fe-4S-substrate</note>
    </ligand>
</feature>
<evidence type="ECO:0000256" key="7">
    <source>
        <dbReference type="ARBA" id="ARBA00023014"/>
    </source>
</evidence>
<dbReference type="InterPro" id="IPR050105">
    <property type="entry name" value="MoCo_biosynth_MoaA/MoaC"/>
</dbReference>
<dbReference type="Pfam" id="PF04055">
    <property type="entry name" value="Radical_SAM"/>
    <property type="match status" value="1"/>
</dbReference>
<comment type="function">
    <text evidence="12">Catalyzes the cyclization of GTP to (8S)-3',8-cyclo-7,8-dihydroguanosine 5'-triphosphate.</text>
</comment>
<dbReference type="HAMAP" id="MF_01225_B">
    <property type="entry name" value="MoaA_B"/>
    <property type="match status" value="1"/>
</dbReference>
<dbReference type="OrthoDB" id="9763993at2"/>
<feature type="binding site" evidence="12">
    <location>
        <position position="24"/>
    </location>
    <ligand>
        <name>[4Fe-4S] cluster</name>
        <dbReference type="ChEBI" id="CHEBI:49883"/>
        <label>1</label>
        <note>4Fe-4S-S-AdoMet</note>
    </ligand>
</feature>
<comment type="similarity">
    <text evidence="12">Belongs to the radical SAM superfamily. MoaA family.</text>
</comment>
<dbReference type="SUPFAM" id="SSF102114">
    <property type="entry name" value="Radical SAM enzymes"/>
    <property type="match status" value="1"/>
</dbReference>
<comment type="pathway">
    <text evidence="12">Cofactor biosynthesis; molybdopterin biosynthesis.</text>
</comment>
<dbReference type="PROSITE" id="PS01305">
    <property type="entry name" value="MOAA_NIFB_PQQE"/>
    <property type="match status" value="1"/>
</dbReference>
<dbReference type="InterPro" id="IPR040064">
    <property type="entry name" value="MoaA-like"/>
</dbReference>
<feature type="binding site" evidence="12">
    <location>
        <position position="93"/>
    </location>
    <ligand>
        <name>GTP</name>
        <dbReference type="ChEBI" id="CHEBI:37565"/>
    </ligand>
</feature>
<dbReference type="GO" id="GO:0061799">
    <property type="term" value="F:cyclic pyranopterin monophosphate synthase activity"/>
    <property type="evidence" value="ECO:0007669"/>
    <property type="project" value="TreeGrafter"/>
</dbReference>
<feature type="binding site" evidence="12">
    <location>
        <begin position="254"/>
        <end position="256"/>
    </location>
    <ligand>
        <name>GTP</name>
        <dbReference type="ChEBI" id="CHEBI:37565"/>
    </ligand>
</feature>
<dbReference type="PROSITE" id="PS51918">
    <property type="entry name" value="RADICAL_SAM"/>
    <property type="match status" value="1"/>
</dbReference>
<evidence type="ECO:0000256" key="11">
    <source>
        <dbReference type="ARBA" id="ARBA00048697"/>
    </source>
</evidence>
<feature type="binding site" evidence="12">
    <location>
        <position position="249"/>
    </location>
    <ligand>
        <name>[4Fe-4S] cluster</name>
        <dbReference type="ChEBI" id="CHEBI:49883"/>
        <label>2</label>
        <note>4Fe-4S-substrate</note>
    </ligand>
</feature>
<dbReference type="SMART" id="SM00729">
    <property type="entry name" value="Elp3"/>
    <property type="match status" value="1"/>
</dbReference>
<dbReference type="Pfam" id="PF06463">
    <property type="entry name" value="Mob_synth_C"/>
    <property type="match status" value="1"/>
</dbReference>
<organism evidence="14 15">
    <name type="scientific">Blautia argi</name>
    <dbReference type="NCBI Taxonomy" id="1912897"/>
    <lineage>
        <taxon>Bacteria</taxon>
        <taxon>Bacillati</taxon>
        <taxon>Bacillota</taxon>
        <taxon>Clostridia</taxon>
        <taxon>Lachnospirales</taxon>
        <taxon>Lachnospiraceae</taxon>
        <taxon>Blautia</taxon>
    </lineage>
</organism>
<dbReference type="NCBIfam" id="TIGR02666">
    <property type="entry name" value="moaA"/>
    <property type="match status" value="1"/>
</dbReference>
<dbReference type="InterPro" id="IPR013483">
    <property type="entry name" value="MoaA"/>
</dbReference>
<dbReference type="GO" id="GO:0005525">
    <property type="term" value="F:GTP binding"/>
    <property type="evidence" value="ECO:0007669"/>
    <property type="project" value="UniProtKB-UniRule"/>
</dbReference>
<gene>
    <name evidence="12 14" type="primary">moaA</name>
    <name evidence="14" type="ORF">DQQ01_04410</name>
</gene>
<evidence type="ECO:0000256" key="12">
    <source>
        <dbReference type="HAMAP-Rule" id="MF_01225"/>
    </source>
</evidence>
<comment type="caution">
    <text evidence="12">Lacks conserved residue(s) required for the propagation of feature annotation.</text>
</comment>
<feature type="binding site" evidence="12">
    <location>
        <position position="27"/>
    </location>
    <ligand>
        <name>[4Fe-4S] cluster</name>
        <dbReference type="ChEBI" id="CHEBI:49883"/>
        <label>1</label>
        <note>4Fe-4S-S-AdoMet</note>
    </ligand>
</feature>
<proteinExistence type="inferred from homology"/>
<accession>A0A2Z4U9G7</accession>
<keyword evidence="10 12" id="KW-0456">Lyase</keyword>
<dbReference type="InterPro" id="IPR058240">
    <property type="entry name" value="rSAM_sf"/>
</dbReference>
<evidence type="ECO:0000256" key="5">
    <source>
        <dbReference type="ARBA" id="ARBA00022741"/>
    </source>
</evidence>
<feature type="binding site" evidence="12">
    <location>
        <position position="20"/>
    </location>
    <ligand>
        <name>[4Fe-4S] cluster</name>
        <dbReference type="ChEBI" id="CHEBI:49883"/>
        <label>1</label>
        <note>4Fe-4S-S-AdoMet</note>
    </ligand>
</feature>
<dbReference type="PANTHER" id="PTHR22960:SF0">
    <property type="entry name" value="MOLYBDENUM COFACTOR BIOSYNTHESIS PROTEIN 1"/>
    <property type="match status" value="1"/>
</dbReference>
<dbReference type="RefSeq" id="WP_111918723.1">
    <property type="nucleotide sequence ID" value="NZ_CP030280.1"/>
</dbReference>
<comment type="cofactor">
    <cofactor evidence="12">
        <name>[4Fe-4S] cluster</name>
        <dbReference type="ChEBI" id="CHEBI:49883"/>
    </cofactor>
    <text evidence="12">Binds 2 [4Fe-4S] clusters. Binds 1 [4Fe-4S] cluster coordinated with 3 cysteines and an exchangeable S-adenosyl-L-methionine and 1 [4Fe-4S] cluster coordinated with 3 cysteines and the GTP-derived substrate.</text>
</comment>
<dbReference type="SFLD" id="SFLDS00029">
    <property type="entry name" value="Radical_SAM"/>
    <property type="match status" value="1"/>
</dbReference>
<keyword evidence="8 12" id="KW-0342">GTP-binding</keyword>
<keyword evidence="3 12" id="KW-0949">S-adenosyl-L-methionine</keyword>
<feature type="binding site" evidence="12">
    <location>
        <position position="13"/>
    </location>
    <ligand>
        <name>GTP</name>
        <dbReference type="ChEBI" id="CHEBI:37565"/>
    </ligand>
</feature>
<dbReference type="GO" id="GO:0046872">
    <property type="term" value="F:metal ion binding"/>
    <property type="evidence" value="ECO:0007669"/>
    <property type="project" value="UniProtKB-KW"/>
</dbReference>
<keyword evidence="9 12" id="KW-0501">Molybdenum cofactor biosynthesis</keyword>
<feature type="binding site" evidence="12">
    <location>
        <position position="153"/>
    </location>
    <ligand>
        <name>GTP</name>
        <dbReference type="ChEBI" id="CHEBI:37565"/>
    </ligand>
</feature>
<dbReference type="Gene3D" id="3.20.20.70">
    <property type="entry name" value="Aldolase class I"/>
    <property type="match status" value="1"/>
</dbReference>
<feature type="binding site" evidence="12">
    <location>
        <position position="66"/>
    </location>
    <ligand>
        <name>S-adenosyl-L-methionine</name>
        <dbReference type="ChEBI" id="CHEBI:59789"/>
    </ligand>
</feature>
<reference evidence="15" key="1">
    <citation type="submission" date="2018-06" db="EMBL/GenBank/DDBJ databases">
        <title>Description of Blautia argi sp. nov., a new anaerobic isolated from dog feces.</title>
        <authorList>
            <person name="Chang Y.-H."/>
            <person name="Paek J."/>
            <person name="Shin Y."/>
        </authorList>
    </citation>
    <scope>NUCLEOTIDE SEQUENCE [LARGE SCALE GENOMIC DNA]</scope>
    <source>
        <strain evidence="15">KCTC 15426</strain>
    </source>
</reference>
<dbReference type="GO" id="GO:0051539">
    <property type="term" value="F:4 iron, 4 sulfur cluster binding"/>
    <property type="evidence" value="ECO:0007669"/>
    <property type="project" value="UniProtKB-UniRule"/>
</dbReference>
<keyword evidence="5 12" id="KW-0547">Nucleotide-binding</keyword>
<evidence type="ECO:0000256" key="1">
    <source>
        <dbReference type="ARBA" id="ARBA00012167"/>
    </source>
</evidence>
<dbReference type="EC" id="4.1.99.22" evidence="1 12"/>
<evidence type="ECO:0000256" key="8">
    <source>
        <dbReference type="ARBA" id="ARBA00023134"/>
    </source>
</evidence>